<dbReference type="SUPFAM" id="SSF54928">
    <property type="entry name" value="RNA-binding domain, RBD"/>
    <property type="match status" value="1"/>
</dbReference>
<keyword evidence="11" id="KW-0694">RNA-binding</keyword>
<evidence type="ECO:0000256" key="3">
    <source>
        <dbReference type="ARBA" id="ARBA00022473"/>
    </source>
</evidence>
<keyword evidence="18" id="KW-1185">Reference proteome</keyword>
<evidence type="ECO:0000256" key="6">
    <source>
        <dbReference type="ARBA" id="ARBA00022833"/>
    </source>
</evidence>
<evidence type="ECO:0000256" key="13">
    <source>
        <dbReference type="SAM" id="MobiDB-lite"/>
    </source>
</evidence>
<feature type="region of interest" description="Disordered" evidence="13">
    <location>
        <begin position="1"/>
        <end position="24"/>
    </location>
</feature>
<evidence type="ECO:0000259" key="14">
    <source>
        <dbReference type="PROSITE" id="PS50102"/>
    </source>
</evidence>
<dbReference type="InterPro" id="IPR000504">
    <property type="entry name" value="RRM_dom"/>
</dbReference>
<evidence type="ECO:0000313" key="18">
    <source>
        <dbReference type="Proteomes" id="UP000824890"/>
    </source>
</evidence>
<dbReference type="PROSITE" id="PS50102">
    <property type="entry name" value="RRM"/>
    <property type="match status" value="1"/>
</dbReference>
<dbReference type="InterPro" id="IPR035979">
    <property type="entry name" value="RBD_domain_sf"/>
</dbReference>
<dbReference type="InterPro" id="IPR040222">
    <property type="entry name" value="ALOG"/>
</dbReference>
<feature type="domain" description="RanBP2-type" evidence="15">
    <location>
        <begin position="246"/>
        <end position="277"/>
    </location>
</feature>
<dbReference type="SUPFAM" id="SSF90209">
    <property type="entry name" value="Ran binding protein zinc finger-like"/>
    <property type="match status" value="1"/>
</dbReference>
<dbReference type="PROSITE" id="PS51697">
    <property type="entry name" value="ALOG"/>
    <property type="match status" value="1"/>
</dbReference>
<dbReference type="Proteomes" id="UP000824890">
    <property type="component" value="Unassembled WGS sequence"/>
</dbReference>
<evidence type="ECO:0000256" key="2">
    <source>
        <dbReference type="ARBA" id="ARBA00010308"/>
    </source>
</evidence>
<keyword evidence="9" id="KW-0804">Transcription</keyword>
<evidence type="ECO:0000256" key="12">
    <source>
        <dbReference type="PROSITE-ProRule" id="PRU00322"/>
    </source>
</evidence>
<dbReference type="Pfam" id="PF00076">
    <property type="entry name" value="RRM_1"/>
    <property type="match status" value="1"/>
</dbReference>
<keyword evidence="5 12" id="KW-0863">Zinc-finger</keyword>
<keyword evidence="6" id="KW-0862">Zinc</keyword>
<feature type="region of interest" description="Disordered" evidence="13">
    <location>
        <begin position="269"/>
        <end position="393"/>
    </location>
</feature>
<evidence type="ECO:0000259" key="16">
    <source>
        <dbReference type="PROSITE" id="PS51697"/>
    </source>
</evidence>
<feature type="compositionally biased region" description="Low complexity" evidence="13">
    <location>
        <begin position="289"/>
        <end position="301"/>
    </location>
</feature>
<organism evidence="17 18">
    <name type="scientific">Brassica napus</name>
    <name type="common">Rape</name>
    <dbReference type="NCBI Taxonomy" id="3708"/>
    <lineage>
        <taxon>Eukaryota</taxon>
        <taxon>Viridiplantae</taxon>
        <taxon>Streptophyta</taxon>
        <taxon>Embryophyta</taxon>
        <taxon>Tracheophyta</taxon>
        <taxon>Spermatophyta</taxon>
        <taxon>Magnoliopsida</taxon>
        <taxon>eudicotyledons</taxon>
        <taxon>Gunneridae</taxon>
        <taxon>Pentapetalae</taxon>
        <taxon>rosids</taxon>
        <taxon>malvids</taxon>
        <taxon>Brassicales</taxon>
        <taxon>Brassicaceae</taxon>
        <taxon>Brassiceae</taxon>
        <taxon>Brassica</taxon>
    </lineage>
</organism>
<feature type="region of interest" description="Disordered" evidence="13">
    <location>
        <begin position="504"/>
        <end position="551"/>
    </location>
</feature>
<dbReference type="Pfam" id="PF04852">
    <property type="entry name" value="ALOG_dom"/>
    <property type="match status" value="1"/>
</dbReference>
<keyword evidence="8" id="KW-0238">DNA-binding</keyword>
<dbReference type="InterPro" id="IPR036443">
    <property type="entry name" value="Znf_RanBP2_sf"/>
</dbReference>
<reference evidence="17 18" key="1">
    <citation type="submission" date="2021-05" db="EMBL/GenBank/DDBJ databases">
        <title>Genome Assembly of Synthetic Allotetraploid Brassica napus Reveals Homoeologous Exchanges between Subgenomes.</title>
        <authorList>
            <person name="Davis J.T."/>
        </authorList>
    </citation>
    <scope>NUCLEOTIDE SEQUENCE [LARGE SCALE GENOMIC DNA]</scope>
    <source>
        <strain evidence="18">cv. Da-Ae</strain>
        <tissue evidence="17">Seedling</tissue>
    </source>
</reference>
<evidence type="ECO:0000256" key="5">
    <source>
        <dbReference type="ARBA" id="ARBA00022771"/>
    </source>
</evidence>
<evidence type="ECO:0000259" key="15">
    <source>
        <dbReference type="PROSITE" id="PS50199"/>
    </source>
</evidence>
<dbReference type="PROSITE" id="PS50199">
    <property type="entry name" value="ZF_RANBP2_2"/>
    <property type="match status" value="1"/>
</dbReference>
<evidence type="ECO:0000256" key="8">
    <source>
        <dbReference type="ARBA" id="ARBA00023125"/>
    </source>
</evidence>
<feature type="compositionally biased region" description="Gly residues" evidence="13">
    <location>
        <begin position="514"/>
        <end position="526"/>
    </location>
</feature>
<comment type="subcellular location">
    <subcellularLocation>
        <location evidence="1">Nucleus</location>
    </subcellularLocation>
</comment>
<evidence type="ECO:0000256" key="10">
    <source>
        <dbReference type="ARBA" id="ARBA00023242"/>
    </source>
</evidence>
<evidence type="ECO:0000256" key="7">
    <source>
        <dbReference type="ARBA" id="ARBA00023015"/>
    </source>
</evidence>
<dbReference type="PANTHER" id="PTHR31165:SF64">
    <property type="entry name" value="PROTEIN LIGHT-DEPENDENT SHORT HYPOCOTYLS 5"/>
    <property type="match status" value="1"/>
</dbReference>
<keyword evidence="7" id="KW-0805">Transcription regulation</keyword>
<keyword evidence="10" id="KW-0539">Nucleus</keyword>
<dbReference type="PROSITE" id="PS01358">
    <property type="entry name" value="ZF_RANBP2_1"/>
    <property type="match status" value="1"/>
</dbReference>
<feature type="compositionally biased region" description="Gly residues" evidence="13">
    <location>
        <begin position="302"/>
        <end position="311"/>
    </location>
</feature>
<dbReference type="Gene3D" id="4.10.1060.10">
    <property type="entry name" value="Zinc finger, RanBP2-type"/>
    <property type="match status" value="1"/>
</dbReference>
<feature type="region of interest" description="Disordered" evidence="13">
    <location>
        <begin position="210"/>
        <end position="256"/>
    </location>
</feature>
<accession>A0ABQ8E738</accession>
<dbReference type="EMBL" id="JAGKQM010000002">
    <property type="protein sequence ID" value="KAH0937437.1"/>
    <property type="molecule type" value="Genomic_DNA"/>
</dbReference>
<feature type="region of interest" description="Disordered" evidence="13">
    <location>
        <begin position="142"/>
        <end position="171"/>
    </location>
</feature>
<keyword evidence="3" id="KW-0217">Developmental protein</keyword>
<sequence length="551" mass="57183">MEGETAAKAAGSSSSSPSRYESQKRRDWNTVLQYLKNHKPPLSLSRCSGAHVIEFLKYLDQFGKTKVHVLACPFFGEPNPPAQCTCPLRQAWGSLDALIGRLRAAFEEIGGGLPESNPFAAKAVRIYLKEVRETQAKARGIPYDKKKRKRPLTAKATPNVDDGESSGGSGGAALVVSSTMVMSGGGASIPPSYGGGGGYGGRDAGYGGRGSSGGRGGYSGGGGRGNRGGGGGYQGGDRGGRDGGGRDGDWRCPNPSCGNVNFARRVECNKCGAPTPSGTGDRGGGHGSGRSYESSRYDGGSRSSGGGGGSYGSNNQHRDRDNGSYGQGPTPPPLAAIPSYDGSGSYPPPPSGYGMEAVPPPSSYSGGPPSYGGPTRGYGGSAPSDGGDAPAEKVKQCDENCDETCDNARIYISNLPPDVTVDELKDLFGGIGQVITLVGRIKQKRGYKDQWPYNIKIYTDDKGKNKGDACLAYEDPCAAHSAGGFFNNYEMRGNKIGVTMAEKSAPKAPAFDQRGGGRGGGCGYGGGDRRRDNYGSGPDRNHHGGNRSRPY</sequence>
<dbReference type="CDD" id="cd12280">
    <property type="entry name" value="RRM_FET"/>
    <property type="match status" value="1"/>
</dbReference>
<evidence type="ECO:0000256" key="4">
    <source>
        <dbReference type="ARBA" id="ARBA00022723"/>
    </source>
</evidence>
<gene>
    <name evidence="17" type="ORF">HID58_004898</name>
</gene>
<dbReference type="Pfam" id="PF00641">
    <property type="entry name" value="Zn_ribbon_RanBP"/>
    <property type="match status" value="1"/>
</dbReference>
<feature type="compositionally biased region" description="Low complexity" evidence="13">
    <location>
        <begin position="1"/>
        <end position="18"/>
    </location>
</feature>
<name>A0ABQ8E738_BRANA</name>
<protein>
    <submittedName>
        <fullName evidence="17">Uncharacterized protein</fullName>
    </submittedName>
</protein>
<comment type="similarity">
    <text evidence="2">Belongs to the plant homeotic and developmental regulators ALOG protein family.</text>
</comment>
<feature type="domain" description="RRM" evidence="14">
    <location>
        <begin position="408"/>
        <end position="503"/>
    </location>
</feature>
<dbReference type="SMART" id="SM00360">
    <property type="entry name" value="RRM"/>
    <property type="match status" value="1"/>
</dbReference>
<feature type="compositionally biased region" description="Gly residues" evidence="13">
    <location>
        <begin position="210"/>
        <end position="237"/>
    </location>
</feature>
<dbReference type="InterPro" id="IPR006936">
    <property type="entry name" value="ALOG_dom"/>
</dbReference>
<evidence type="ECO:0000256" key="11">
    <source>
        <dbReference type="PROSITE-ProRule" id="PRU00176"/>
    </source>
</evidence>
<evidence type="ECO:0000256" key="1">
    <source>
        <dbReference type="ARBA" id="ARBA00004123"/>
    </source>
</evidence>
<dbReference type="SMART" id="SM00547">
    <property type="entry name" value="ZnF_RBZ"/>
    <property type="match status" value="1"/>
</dbReference>
<feature type="domain" description="ALOG" evidence="16">
    <location>
        <begin position="19"/>
        <end position="147"/>
    </location>
</feature>
<comment type="caution">
    <text evidence="17">The sequence shown here is derived from an EMBL/GenBank/DDBJ whole genome shotgun (WGS) entry which is preliminary data.</text>
</comment>
<keyword evidence="4" id="KW-0479">Metal-binding</keyword>
<dbReference type="InterPro" id="IPR012677">
    <property type="entry name" value="Nucleotide-bd_a/b_plait_sf"/>
</dbReference>
<dbReference type="PANTHER" id="PTHR31165">
    <property type="entry name" value="PROTEIN G1-LIKE2"/>
    <property type="match status" value="1"/>
</dbReference>
<evidence type="ECO:0000313" key="17">
    <source>
        <dbReference type="EMBL" id="KAH0937437.1"/>
    </source>
</evidence>
<dbReference type="InterPro" id="IPR001876">
    <property type="entry name" value="Znf_RanBP2"/>
</dbReference>
<dbReference type="Gene3D" id="3.30.70.330">
    <property type="match status" value="1"/>
</dbReference>
<feature type="compositionally biased region" description="Basic and acidic residues" evidence="13">
    <location>
        <begin position="238"/>
        <end position="250"/>
    </location>
</feature>
<evidence type="ECO:0000256" key="9">
    <source>
        <dbReference type="ARBA" id="ARBA00023163"/>
    </source>
</evidence>
<proteinExistence type="inferred from homology"/>